<proteinExistence type="predicted"/>
<dbReference type="PANTHER" id="PTHR43646:SF3">
    <property type="entry name" value="SLR1566 PROTEIN"/>
    <property type="match status" value="1"/>
</dbReference>
<keyword evidence="5" id="KW-1185">Reference proteome</keyword>
<feature type="domain" description="Glycosyltransferase 2-like" evidence="3">
    <location>
        <begin position="29"/>
        <end position="199"/>
    </location>
</feature>
<dbReference type="InterPro" id="IPR001173">
    <property type="entry name" value="Glyco_trans_2-like"/>
</dbReference>
<comment type="caution">
    <text evidence="4">The sequence shown here is derived from an EMBL/GenBank/DDBJ whole genome shotgun (WGS) entry which is preliminary data.</text>
</comment>
<keyword evidence="2" id="KW-0812">Transmembrane</keyword>
<evidence type="ECO:0000313" key="4">
    <source>
        <dbReference type="EMBL" id="KAA8998404.1"/>
    </source>
</evidence>
<reference evidence="4 5" key="1">
    <citation type="submission" date="2019-09" db="EMBL/GenBank/DDBJ databases">
        <title>Bacillus ochoae sp. nov., Paenibacillus whitsoniae sp. nov., Paenibacillus spiritus sp. nov. Isolated from the Mars Exploration Rover during spacecraft assembly.</title>
        <authorList>
            <person name="Seuylemezian A."/>
            <person name="Vaishampayan P."/>
        </authorList>
    </citation>
    <scope>NUCLEOTIDE SEQUENCE [LARGE SCALE GENOMIC DNA]</scope>
    <source>
        <strain evidence="4 5">MER_111</strain>
    </source>
</reference>
<dbReference type="EMBL" id="VYKK01000027">
    <property type="protein sequence ID" value="KAA8998404.1"/>
    <property type="molecule type" value="Genomic_DNA"/>
</dbReference>
<dbReference type="InterPro" id="IPR029044">
    <property type="entry name" value="Nucleotide-diphossugar_trans"/>
</dbReference>
<dbReference type="PANTHER" id="PTHR43646">
    <property type="entry name" value="GLYCOSYLTRANSFERASE"/>
    <property type="match status" value="1"/>
</dbReference>
<feature type="transmembrane region" description="Helical" evidence="2">
    <location>
        <begin position="265"/>
        <end position="291"/>
    </location>
</feature>
<feature type="transmembrane region" description="Helical" evidence="2">
    <location>
        <begin position="297"/>
        <end position="314"/>
    </location>
</feature>
<dbReference type="OrthoDB" id="9800276at2"/>
<evidence type="ECO:0000259" key="3">
    <source>
        <dbReference type="Pfam" id="PF00535"/>
    </source>
</evidence>
<accession>A0A5J5FXR6</accession>
<gene>
    <name evidence="4" type="ORF">F4V43_16705</name>
</gene>
<feature type="region of interest" description="Disordered" evidence="1">
    <location>
        <begin position="1"/>
        <end position="21"/>
    </location>
</feature>
<keyword evidence="4" id="KW-0808">Transferase</keyword>
<sequence>MHKTAVNPKPGSFPRKSCGEASGARPVLSILIPARDEADRIGGCLASVLACREAEAAEILVLDDGSEDGTAEAARRAGGPAVTVLAGRPLPEGWAGKPHACAQLAEAARGKWLLFLDADVRLAPDALAAALATGEAAVGGLVTGFPRQETGTWLERLVVPLMLFTVVCHLPVPLVRGSADPRFVAAHGGFMLIRRDAYDACGGHRAVASALVDDMALARAVKSAGMPVTLANLSDHVRMRMYENAGEVWRGYRKNLYDGLGRRPLLLLGVMAVYLTGYVLPPAVLLGAGFAGDPGPAAWACACMLLGAAIKRVADAAGRKSGGYALLLPAGMLALAFIAAASWRGAGRGYWWKGRRYL</sequence>
<dbReference type="GO" id="GO:0016740">
    <property type="term" value="F:transferase activity"/>
    <property type="evidence" value="ECO:0007669"/>
    <property type="project" value="UniProtKB-KW"/>
</dbReference>
<evidence type="ECO:0000256" key="2">
    <source>
        <dbReference type="SAM" id="Phobius"/>
    </source>
</evidence>
<keyword evidence="2" id="KW-0472">Membrane</keyword>
<evidence type="ECO:0000256" key="1">
    <source>
        <dbReference type="SAM" id="MobiDB-lite"/>
    </source>
</evidence>
<keyword evidence="2" id="KW-1133">Transmembrane helix</keyword>
<feature type="transmembrane region" description="Helical" evidence="2">
    <location>
        <begin position="326"/>
        <end position="346"/>
    </location>
</feature>
<dbReference type="AlphaFoldDB" id="A0A5J5FXR6"/>
<dbReference type="CDD" id="cd00761">
    <property type="entry name" value="Glyco_tranf_GTA_type"/>
    <property type="match status" value="1"/>
</dbReference>
<name>A0A5J5FXR6_9BACL</name>
<dbReference type="Proteomes" id="UP000367750">
    <property type="component" value="Unassembled WGS sequence"/>
</dbReference>
<dbReference type="SUPFAM" id="SSF53448">
    <property type="entry name" value="Nucleotide-diphospho-sugar transferases"/>
    <property type="match status" value="1"/>
</dbReference>
<organism evidence="4 5">
    <name type="scientific">Paenibacillus spiritus</name>
    <dbReference type="NCBI Taxonomy" id="2496557"/>
    <lineage>
        <taxon>Bacteria</taxon>
        <taxon>Bacillati</taxon>
        <taxon>Bacillota</taxon>
        <taxon>Bacilli</taxon>
        <taxon>Bacillales</taxon>
        <taxon>Paenibacillaceae</taxon>
        <taxon>Paenibacillus</taxon>
    </lineage>
</organism>
<dbReference type="Gene3D" id="3.90.550.10">
    <property type="entry name" value="Spore Coat Polysaccharide Biosynthesis Protein SpsA, Chain A"/>
    <property type="match status" value="1"/>
</dbReference>
<protein>
    <submittedName>
        <fullName evidence="4">Glycosyltransferase</fullName>
    </submittedName>
</protein>
<dbReference type="Pfam" id="PF00535">
    <property type="entry name" value="Glycos_transf_2"/>
    <property type="match status" value="1"/>
</dbReference>
<evidence type="ECO:0000313" key="5">
    <source>
        <dbReference type="Proteomes" id="UP000367750"/>
    </source>
</evidence>